<dbReference type="PANTHER" id="PTHR46847:SF1">
    <property type="entry name" value="D-ALLOSE-BINDING PERIPLASMIC PROTEIN-RELATED"/>
    <property type="match status" value="1"/>
</dbReference>
<evidence type="ECO:0000256" key="4">
    <source>
        <dbReference type="SAM" id="SignalP"/>
    </source>
</evidence>
<evidence type="ECO:0000313" key="6">
    <source>
        <dbReference type="EMBL" id="MDR6294433.1"/>
    </source>
</evidence>
<gene>
    <name evidence="6" type="ORF">E9232_006987</name>
</gene>
<feature type="domain" description="Periplasmic binding protein" evidence="5">
    <location>
        <begin position="75"/>
        <end position="320"/>
    </location>
</feature>
<name>A0ABU1K0N0_9PROT</name>
<reference evidence="6 7" key="1">
    <citation type="submission" date="2023-07" db="EMBL/GenBank/DDBJ databases">
        <title>Sorghum-associated microbial communities from plants grown in Nebraska, USA.</title>
        <authorList>
            <person name="Schachtman D."/>
        </authorList>
    </citation>
    <scope>NUCLEOTIDE SEQUENCE [LARGE SCALE GENOMIC DNA]</scope>
    <source>
        <strain evidence="6 7">584</strain>
    </source>
</reference>
<keyword evidence="3 4" id="KW-0732">Signal</keyword>
<comment type="subcellular location">
    <subcellularLocation>
        <location evidence="1">Cell envelope</location>
    </subcellularLocation>
</comment>
<dbReference type="CDD" id="cd06316">
    <property type="entry name" value="PBP1_ABC_sugar_binding-like"/>
    <property type="match status" value="1"/>
</dbReference>
<dbReference type="Proteomes" id="UP001262410">
    <property type="component" value="Unassembled WGS sequence"/>
</dbReference>
<feature type="signal peptide" evidence="4">
    <location>
        <begin position="1"/>
        <end position="19"/>
    </location>
</feature>
<dbReference type="Gene3D" id="3.40.50.2300">
    <property type="match status" value="2"/>
</dbReference>
<proteinExistence type="inferred from homology"/>
<evidence type="ECO:0000256" key="2">
    <source>
        <dbReference type="ARBA" id="ARBA00007639"/>
    </source>
</evidence>
<feature type="chain" id="PRO_5046274041" evidence="4">
    <location>
        <begin position="20"/>
        <end position="366"/>
    </location>
</feature>
<dbReference type="PANTHER" id="PTHR46847">
    <property type="entry name" value="D-ALLOSE-BINDING PERIPLASMIC PROTEIN-RELATED"/>
    <property type="match status" value="1"/>
</dbReference>
<dbReference type="InterPro" id="IPR025997">
    <property type="entry name" value="SBP_2_dom"/>
</dbReference>
<comment type="similarity">
    <text evidence="2">Belongs to the bacterial solute-binding protein 2 family.</text>
</comment>
<protein>
    <submittedName>
        <fullName evidence="6">Ribose transport system substrate-binding protein</fullName>
    </submittedName>
</protein>
<sequence>MKRTLALALLLAAFAPAAAGLAEEPFYKDKLALDLSAPLPGPDGSAPSPAKALSLSDTEIGTLKSGGHKAALLWHGGGDWVNAVTAGAKARFAELGIEVVATSDAQYDPAKQANDIETAMALKPDVILTLILDPVQGAAALKPAVAKGVTTVLLSNPVQGFAAGRDYVGIVTDDIAGMGVAAAALMNDALGGKGAVGFIYHDAKYFITNGRDNGFRATLEQKYPGLVMVDAKGFTAEPQTFDLASAMIQQHPEIKGIYVAWDVAAEGVVEALRAAGRTDVKVVTYDLGATNALDMAKGGSMYGTVADQPYDIGTAMATLAGYGLLKKPAPAFNTVGLVPVTKANLAQGWEGSLKRPLPDSVAGALK</sequence>
<accession>A0ABU1K0N0</accession>
<evidence type="ECO:0000259" key="5">
    <source>
        <dbReference type="Pfam" id="PF13407"/>
    </source>
</evidence>
<dbReference type="InterPro" id="IPR028082">
    <property type="entry name" value="Peripla_BP_I"/>
</dbReference>
<comment type="caution">
    <text evidence="6">The sequence shown here is derived from an EMBL/GenBank/DDBJ whole genome shotgun (WGS) entry which is preliminary data.</text>
</comment>
<evidence type="ECO:0000256" key="1">
    <source>
        <dbReference type="ARBA" id="ARBA00004196"/>
    </source>
</evidence>
<keyword evidence="7" id="KW-1185">Reference proteome</keyword>
<dbReference type="Pfam" id="PF13407">
    <property type="entry name" value="Peripla_BP_4"/>
    <property type="match status" value="1"/>
</dbReference>
<evidence type="ECO:0000313" key="7">
    <source>
        <dbReference type="Proteomes" id="UP001262410"/>
    </source>
</evidence>
<dbReference type="SUPFAM" id="SSF53822">
    <property type="entry name" value="Periplasmic binding protein-like I"/>
    <property type="match status" value="1"/>
</dbReference>
<organism evidence="6 7">
    <name type="scientific">Inquilinus ginsengisoli</name>
    <dbReference type="NCBI Taxonomy" id="363840"/>
    <lineage>
        <taxon>Bacteria</taxon>
        <taxon>Pseudomonadati</taxon>
        <taxon>Pseudomonadota</taxon>
        <taxon>Alphaproteobacteria</taxon>
        <taxon>Rhodospirillales</taxon>
        <taxon>Rhodospirillaceae</taxon>
        <taxon>Inquilinus</taxon>
    </lineage>
</organism>
<dbReference type="RefSeq" id="WP_309801952.1">
    <property type="nucleotide sequence ID" value="NZ_JAVDPW010000019.1"/>
</dbReference>
<evidence type="ECO:0000256" key="3">
    <source>
        <dbReference type="ARBA" id="ARBA00022729"/>
    </source>
</evidence>
<dbReference type="EMBL" id="JAVDPW010000019">
    <property type="protein sequence ID" value="MDR6294433.1"/>
    <property type="molecule type" value="Genomic_DNA"/>
</dbReference>